<dbReference type="AlphaFoldDB" id="A0A9J6CUD4"/>
<sequence>MNKIKSTFLCRCQCQAPGRLDQVIQLAMNSPCDDVFPDNRNNAMDKTIWQKRPPTSWPGNLKCRGGDKTTERFIDISPKGNVAYHKSSGHNFDDCNATKDLDCCKDTLLQDIAKIPKNQKRVISIAIPSAVRLHAGINDFSIILKDALRTTSRSDSNGEHTPMGVAYKHGTMYEQPQPILLRFSHSDRHKYYASVLTCVVLKPKKYTSLPHIWTVNTDWKFIHPVLIEVQPQPACLWIRVVISVMTTEFTANDQHMQVIESRAIFTTGYNLSYNMAENYNEMRLRTLRNNPSEKRSGIYNIVLSSENFDICPNQSPLLGPKEMLLIKQDKFSLSFAASPSSPFM</sequence>
<name>A0A9J6CUD4_RHIMP</name>
<protein>
    <submittedName>
        <fullName evidence="1">Uncharacterized protein</fullName>
    </submittedName>
</protein>
<comment type="caution">
    <text evidence="1">The sequence shown here is derived from an EMBL/GenBank/DDBJ whole genome shotgun (WGS) entry which is preliminary data.</text>
</comment>
<proteinExistence type="predicted"/>
<evidence type="ECO:0000313" key="2">
    <source>
        <dbReference type="Proteomes" id="UP000821866"/>
    </source>
</evidence>
<evidence type="ECO:0000313" key="1">
    <source>
        <dbReference type="EMBL" id="KAH7932248.1"/>
    </source>
</evidence>
<reference evidence="1" key="1">
    <citation type="journal article" date="2020" name="Cell">
        <title>Large-Scale Comparative Analyses of Tick Genomes Elucidate Their Genetic Diversity and Vector Capacities.</title>
        <authorList>
            <consortium name="Tick Genome and Microbiome Consortium (TIGMIC)"/>
            <person name="Jia N."/>
            <person name="Wang J."/>
            <person name="Shi W."/>
            <person name="Du L."/>
            <person name="Sun Y."/>
            <person name="Zhan W."/>
            <person name="Jiang J.F."/>
            <person name="Wang Q."/>
            <person name="Zhang B."/>
            <person name="Ji P."/>
            <person name="Bell-Sakyi L."/>
            <person name="Cui X.M."/>
            <person name="Yuan T.T."/>
            <person name="Jiang B.G."/>
            <person name="Yang W.F."/>
            <person name="Lam T.T."/>
            <person name="Chang Q.C."/>
            <person name="Ding S.J."/>
            <person name="Wang X.J."/>
            <person name="Zhu J.G."/>
            <person name="Ruan X.D."/>
            <person name="Zhao L."/>
            <person name="Wei J.T."/>
            <person name="Ye R.Z."/>
            <person name="Que T.C."/>
            <person name="Du C.H."/>
            <person name="Zhou Y.H."/>
            <person name="Cheng J.X."/>
            <person name="Dai P.F."/>
            <person name="Guo W.B."/>
            <person name="Han X.H."/>
            <person name="Huang E.J."/>
            <person name="Li L.F."/>
            <person name="Wei W."/>
            <person name="Gao Y.C."/>
            <person name="Liu J.Z."/>
            <person name="Shao H.Z."/>
            <person name="Wang X."/>
            <person name="Wang C.C."/>
            <person name="Yang T.C."/>
            <person name="Huo Q.B."/>
            <person name="Li W."/>
            <person name="Chen H.Y."/>
            <person name="Chen S.E."/>
            <person name="Zhou L.G."/>
            <person name="Ni X.B."/>
            <person name="Tian J.H."/>
            <person name="Sheng Y."/>
            <person name="Liu T."/>
            <person name="Pan Y.S."/>
            <person name="Xia L.Y."/>
            <person name="Li J."/>
            <person name="Zhao F."/>
            <person name="Cao W.C."/>
        </authorList>
    </citation>
    <scope>NUCLEOTIDE SEQUENCE</scope>
    <source>
        <strain evidence="1">Rmic-2018</strain>
    </source>
</reference>
<dbReference type="Proteomes" id="UP000821866">
    <property type="component" value="Unassembled WGS sequence"/>
</dbReference>
<accession>A0A9J6CUD4</accession>
<organism evidence="1 2">
    <name type="scientific">Rhipicephalus microplus</name>
    <name type="common">Cattle tick</name>
    <name type="synonym">Boophilus microplus</name>
    <dbReference type="NCBI Taxonomy" id="6941"/>
    <lineage>
        <taxon>Eukaryota</taxon>
        <taxon>Metazoa</taxon>
        <taxon>Ecdysozoa</taxon>
        <taxon>Arthropoda</taxon>
        <taxon>Chelicerata</taxon>
        <taxon>Arachnida</taxon>
        <taxon>Acari</taxon>
        <taxon>Parasitiformes</taxon>
        <taxon>Ixodida</taxon>
        <taxon>Ixodoidea</taxon>
        <taxon>Ixodidae</taxon>
        <taxon>Rhipicephalinae</taxon>
        <taxon>Rhipicephalus</taxon>
        <taxon>Boophilus</taxon>
    </lineage>
</organism>
<keyword evidence="2" id="KW-1185">Reference proteome</keyword>
<gene>
    <name evidence="1" type="ORF">HPB51_029389</name>
</gene>
<dbReference type="EMBL" id="JABSTU010006805">
    <property type="protein sequence ID" value="KAH7932248.1"/>
    <property type="molecule type" value="Genomic_DNA"/>
</dbReference>
<reference evidence="1" key="2">
    <citation type="submission" date="2021-09" db="EMBL/GenBank/DDBJ databases">
        <authorList>
            <person name="Jia N."/>
            <person name="Wang J."/>
            <person name="Shi W."/>
            <person name="Du L."/>
            <person name="Sun Y."/>
            <person name="Zhan W."/>
            <person name="Jiang J."/>
            <person name="Wang Q."/>
            <person name="Zhang B."/>
            <person name="Ji P."/>
            <person name="Sakyi L.B."/>
            <person name="Cui X."/>
            <person name="Yuan T."/>
            <person name="Jiang B."/>
            <person name="Yang W."/>
            <person name="Lam T.T.-Y."/>
            <person name="Chang Q."/>
            <person name="Ding S."/>
            <person name="Wang X."/>
            <person name="Zhu J."/>
            <person name="Ruan X."/>
            <person name="Zhao L."/>
            <person name="Wei J."/>
            <person name="Que T."/>
            <person name="Du C."/>
            <person name="Cheng J."/>
            <person name="Dai P."/>
            <person name="Han X."/>
            <person name="Huang E."/>
            <person name="Gao Y."/>
            <person name="Liu J."/>
            <person name="Shao H."/>
            <person name="Ye R."/>
            <person name="Li L."/>
            <person name="Wei W."/>
            <person name="Wang X."/>
            <person name="Wang C."/>
            <person name="Huo Q."/>
            <person name="Li W."/>
            <person name="Guo W."/>
            <person name="Chen H."/>
            <person name="Chen S."/>
            <person name="Zhou L."/>
            <person name="Zhou L."/>
            <person name="Ni X."/>
            <person name="Tian J."/>
            <person name="Zhou Y."/>
            <person name="Sheng Y."/>
            <person name="Liu T."/>
            <person name="Pan Y."/>
            <person name="Xia L."/>
            <person name="Li J."/>
            <person name="Zhao F."/>
            <person name="Cao W."/>
        </authorList>
    </citation>
    <scope>NUCLEOTIDE SEQUENCE</scope>
    <source>
        <strain evidence="1">Rmic-2018</strain>
        <tissue evidence="1">Larvae</tissue>
    </source>
</reference>